<comment type="caution">
    <text evidence="2">The sequence shown here is derived from an EMBL/GenBank/DDBJ whole genome shotgun (WGS) entry which is preliminary data.</text>
</comment>
<dbReference type="EMBL" id="CAJMWT010001491">
    <property type="protein sequence ID" value="CAE6405129.1"/>
    <property type="molecule type" value="Genomic_DNA"/>
</dbReference>
<sequence>MRRSGKAPSRPGSSRSDKLPVYLTLVSTKDTFLDTLLVSRATGVPLYATITETECTSIYAIDRTMELHKIVTVNWGQGGKPTRTSLTNRANETVPLNDIWTTNQSQKSLSSFLEKKKAADINYAYGQFTSRWTQERRASEPWFNMGFFDIMCYRKQPAVDDSFQPSEKPSSSPPTSSPSISEVPFATMTLQDMPGNPWIKIDLHSRDSLQRIVHEDGFTDLDHVVLGALLTCTHAGRKPGREPDGWLNETQLQEHLRAKNQLNRAQSIDTLPVYRARRSGETLPPAYGSRTSLQVGGST</sequence>
<feature type="region of interest" description="Disordered" evidence="1">
    <location>
        <begin position="159"/>
        <end position="181"/>
    </location>
</feature>
<protein>
    <submittedName>
        <fullName evidence="2">Uncharacterized protein</fullName>
    </submittedName>
</protein>
<dbReference type="AlphaFoldDB" id="A0A8H3A7R5"/>
<organism evidence="2 3">
    <name type="scientific">Rhizoctonia solani</name>
    <dbReference type="NCBI Taxonomy" id="456999"/>
    <lineage>
        <taxon>Eukaryota</taxon>
        <taxon>Fungi</taxon>
        <taxon>Dikarya</taxon>
        <taxon>Basidiomycota</taxon>
        <taxon>Agaricomycotina</taxon>
        <taxon>Agaricomycetes</taxon>
        <taxon>Cantharellales</taxon>
        <taxon>Ceratobasidiaceae</taxon>
        <taxon>Rhizoctonia</taxon>
    </lineage>
</organism>
<name>A0A8H3A7R5_9AGAM</name>
<evidence type="ECO:0000313" key="3">
    <source>
        <dbReference type="Proteomes" id="UP000663843"/>
    </source>
</evidence>
<gene>
    <name evidence="2" type="ORF">RDB_LOCUS39076</name>
</gene>
<accession>A0A8H3A7R5</accession>
<evidence type="ECO:0000256" key="1">
    <source>
        <dbReference type="SAM" id="MobiDB-lite"/>
    </source>
</evidence>
<feature type="compositionally biased region" description="Polar residues" evidence="1">
    <location>
        <begin position="289"/>
        <end position="299"/>
    </location>
</feature>
<feature type="region of interest" description="Disordered" evidence="1">
    <location>
        <begin position="280"/>
        <end position="299"/>
    </location>
</feature>
<proteinExistence type="predicted"/>
<evidence type="ECO:0000313" key="2">
    <source>
        <dbReference type="EMBL" id="CAE6405129.1"/>
    </source>
</evidence>
<reference evidence="2" key="1">
    <citation type="submission" date="2021-01" db="EMBL/GenBank/DDBJ databases">
        <authorList>
            <person name="Kaushik A."/>
        </authorList>
    </citation>
    <scope>NUCLEOTIDE SEQUENCE</scope>
    <source>
        <strain evidence="2">AG2-2IIIB</strain>
    </source>
</reference>
<dbReference type="Proteomes" id="UP000663843">
    <property type="component" value="Unassembled WGS sequence"/>
</dbReference>